<dbReference type="PROSITE" id="PS51194">
    <property type="entry name" value="HELICASE_CTER"/>
    <property type="match status" value="1"/>
</dbReference>
<dbReference type="Gene3D" id="6.10.140.530">
    <property type="match status" value="1"/>
</dbReference>
<evidence type="ECO:0000313" key="4">
    <source>
        <dbReference type="Proteomes" id="UP000183015"/>
    </source>
</evidence>
<dbReference type="Pfam" id="PF00271">
    <property type="entry name" value="Helicase_C"/>
    <property type="match status" value="1"/>
</dbReference>
<protein>
    <submittedName>
        <fullName evidence="3">Helicase associated domain-containing protein</fullName>
    </submittedName>
</protein>
<dbReference type="PROSITE" id="PS51192">
    <property type="entry name" value="HELICASE_ATP_BIND_1"/>
    <property type="match status" value="1"/>
</dbReference>
<dbReference type="eggNOG" id="COG4889">
    <property type="taxonomic scope" value="Bacteria"/>
</dbReference>
<evidence type="ECO:0000259" key="2">
    <source>
        <dbReference type="PROSITE" id="PS51194"/>
    </source>
</evidence>
<dbReference type="InterPro" id="IPR001650">
    <property type="entry name" value="Helicase_C-like"/>
</dbReference>
<dbReference type="GO" id="GO:0005524">
    <property type="term" value="F:ATP binding"/>
    <property type="evidence" value="ECO:0007669"/>
    <property type="project" value="InterPro"/>
</dbReference>
<gene>
    <name evidence="3" type="ORF">SAMN05414137_107117</name>
</gene>
<dbReference type="InterPro" id="IPR027417">
    <property type="entry name" value="P-loop_NTPase"/>
</dbReference>
<feature type="domain" description="Helicase ATP-binding" evidence="1">
    <location>
        <begin position="48"/>
        <end position="217"/>
    </location>
</feature>
<dbReference type="InterPro" id="IPR006935">
    <property type="entry name" value="Helicase/UvrB_N"/>
</dbReference>
<dbReference type="SUPFAM" id="SSF52540">
    <property type="entry name" value="P-loop containing nucleoside triphosphate hydrolases"/>
    <property type="match status" value="1"/>
</dbReference>
<proteinExistence type="predicted"/>
<dbReference type="SMART" id="SM00490">
    <property type="entry name" value="HELICc"/>
    <property type="match status" value="1"/>
</dbReference>
<dbReference type="Pfam" id="PF03457">
    <property type="entry name" value="HA"/>
    <property type="match status" value="2"/>
</dbReference>
<dbReference type="eggNOG" id="COG1111">
    <property type="taxonomic scope" value="Bacteria"/>
</dbReference>
<dbReference type="EMBL" id="FOAZ01000007">
    <property type="protein sequence ID" value="SEL28166.1"/>
    <property type="molecule type" value="Genomic_DNA"/>
</dbReference>
<evidence type="ECO:0000313" key="3">
    <source>
        <dbReference type="EMBL" id="SEL28166.1"/>
    </source>
</evidence>
<accession>A0A1H7NXQ2</accession>
<dbReference type="Proteomes" id="UP000183015">
    <property type="component" value="Unassembled WGS sequence"/>
</dbReference>
<dbReference type="GO" id="GO:0005829">
    <property type="term" value="C:cytosol"/>
    <property type="evidence" value="ECO:0007669"/>
    <property type="project" value="TreeGrafter"/>
</dbReference>
<dbReference type="STRING" id="235985.SAMN05414137_107117"/>
<reference evidence="4" key="1">
    <citation type="submission" date="2016-10" db="EMBL/GenBank/DDBJ databases">
        <authorList>
            <person name="Varghese N."/>
        </authorList>
    </citation>
    <scope>NUCLEOTIDE SEQUENCE [LARGE SCALE GENOMIC DNA]</scope>
    <source>
        <strain evidence="4">DSM 45096 / BCRC 16803 / CGMCC 4.1857 / CIP 109030 / JCM 12277 / KCTC 19219 / NBRC 100920 / 33214</strain>
    </source>
</reference>
<dbReference type="InterPro" id="IPR014001">
    <property type="entry name" value="Helicase_ATP-bd"/>
</dbReference>
<dbReference type="GO" id="GO:0003677">
    <property type="term" value="F:DNA binding"/>
    <property type="evidence" value="ECO:0007669"/>
    <property type="project" value="InterPro"/>
</dbReference>
<dbReference type="InterPro" id="IPR050742">
    <property type="entry name" value="Helicase_Restrict-Modif_Enz"/>
</dbReference>
<sequence length="749" mass="82585">MDTDAAAAPRPVDEAGDRAAARRRAVEAAGSFLMPLREHQKQAVTAAWRAVRDGGRAIVESCCGSGKTLIAAACARRVAPHGAVLATMPTIELVWQTVGVWLAHGGRRGPVVIVCSSSENRELEEAGLRVDAVITTKAHRIAEVVRAAAGGPVTVFATYASIDRVVEAHALHGMPGFDLAVVDEAHRTAGSSAKPWAAVHDDTRIPARRRLYFTATPRIAEGLSAGPETGGENVVCSMDDPEVFGETVFRYPVAQGIADGLIADYQVVVPVVTDQDLQELLNEPGISDLRSRRTNEELQRLALQIATCRAIDTYALERVITYHSRIRGAREFVRTLHHAAALLPRSDRLGHLHLAAVAGSDRLKDRRHAFDQFRSESARGGHRCALIANSRLLAEGIDLPAVDAVIFADPKNSIVDIVQGAGRAFRVPLGVTGKVARIIIPVYLPGPADENAEQDDTETELNRSAFAAVWQVLRALAAHDERVTARITELRTNRYGAEQLRPHTAEPGLEQDQDAEEQADGVAAGDADWLRVETTAYQDRILRTLKLRTLSPRTAEWEKWYEQAEAFHQEHGHLDVREGDLVDWLNRQREQHAAGRLDAARISELDRIAMIWNKHAHAWERGYAYARAWHQLHGDLATPAGARIDGYTVGRWLRVQRLGGHLVPEQRQLLDTLDPLWRWDPKWQRGLRRLTAYLAAGGALTGPRNRPGLGDDPGFRPGVWQHQQIQQADELHPDQIALLDGLGPWRTVR</sequence>
<evidence type="ECO:0000259" key="1">
    <source>
        <dbReference type="PROSITE" id="PS51192"/>
    </source>
</evidence>
<dbReference type="PANTHER" id="PTHR47396:SF1">
    <property type="entry name" value="ATP-DEPENDENT HELICASE IRC3-RELATED"/>
    <property type="match status" value="1"/>
</dbReference>
<dbReference type="SMART" id="SM00487">
    <property type="entry name" value="DEXDc"/>
    <property type="match status" value="1"/>
</dbReference>
<feature type="domain" description="Helicase C-terminal" evidence="2">
    <location>
        <begin position="297"/>
        <end position="477"/>
    </location>
</feature>
<keyword evidence="4" id="KW-1185">Reference proteome</keyword>
<dbReference type="GO" id="GO:0016787">
    <property type="term" value="F:hydrolase activity"/>
    <property type="evidence" value="ECO:0007669"/>
    <property type="project" value="InterPro"/>
</dbReference>
<organism evidence="3 4">
    <name type="scientific">Streptacidiphilus jiangxiensis</name>
    <dbReference type="NCBI Taxonomy" id="235985"/>
    <lineage>
        <taxon>Bacteria</taxon>
        <taxon>Bacillati</taxon>
        <taxon>Actinomycetota</taxon>
        <taxon>Actinomycetes</taxon>
        <taxon>Kitasatosporales</taxon>
        <taxon>Streptomycetaceae</taxon>
        <taxon>Streptacidiphilus</taxon>
    </lineage>
</organism>
<dbReference type="CDD" id="cd18785">
    <property type="entry name" value="SF2_C"/>
    <property type="match status" value="1"/>
</dbReference>
<dbReference type="InterPro" id="IPR005114">
    <property type="entry name" value="Helicase_assoc"/>
</dbReference>
<dbReference type="Pfam" id="PF04851">
    <property type="entry name" value="ResIII"/>
    <property type="match status" value="1"/>
</dbReference>
<name>A0A1H7NXQ2_STRJI</name>
<dbReference type="PANTHER" id="PTHR47396">
    <property type="entry name" value="TYPE I RESTRICTION ENZYME ECOKI R PROTEIN"/>
    <property type="match status" value="1"/>
</dbReference>
<dbReference type="AlphaFoldDB" id="A0A1H7NXQ2"/>
<dbReference type="Gene3D" id="3.40.50.300">
    <property type="entry name" value="P-loop containing nucleotide triphosphate hydrolases"/>
    <property type="match status" value="2"/>
</dbReference>